<dbReference type="FunFam" id="3.40.50.1820:FF:000103">
    <property type="entry name" value="Abhydrolase domain-containing 15"/>
    <property type="match status" value="1"/>
</dbReference>
<reference evidence="12 13" key="1">
    <citation type="journal article" date="2019" name="Proc. Natl. Acad. Sci. U.S.A.">
        <title>Regulatory changes in pterin and carotenoid genes underlie balanced color polymorphisms in the wall lizard.</title>
        <authorList>
            <person name="Andrade P."/>
            <person name="Pinho C."/>
            <person name="Perez I de Lanuza G."/>
            <person name="Afonso S."/>
            <person name="Brejcha J."/>
            <person name="Rubin C.J."/>
            <person name="Wallerman O."/>
            <person name="Pereira P."/>
            <person name="Sabatino S.J."/>
            <person name="Bellati A."/>
            <person name="Pellitteri-Rosa D."/>
            <person name="Bosakova Z."/>
            <person name="Bunikis I."/>
            <person name="Carretero M.A."/>
            <person name="Feiner N."/>
            <person name="Marsik P."/>
            <person name="Pauperio F."/>
            <person name="Salvi D."/>
            <person name="Soler L."/>
            <person name="While G.M."/>
            <person name="Uller T."/>
            <person name="Font E."/>
            <person name="Andersson L."/>
            <person name="Carneiro M."/>
        </authorList>
    </citation>
    <scope>NUCLEOTIDE SEQUENCE</scope>
</reference>
<evidence type="ECO:0000256" key="2">
    <source>
        <dbReference type="ARBA" id="ARBA00010884"/>
    </source>
</evidence>
<dbReference type="AlphaFoldDB" id="A0A670KH39"/>
<evidence type="ECO:0000256" key="11">
    <source>
        <dbReference type="SAM" id="SignalP"/>
    </source>
</evidence>
<keyword evidence="5 11" id="KW-0732">Signal</keyword>
<organism evidence="12 13">
    <name type="scientific">Podarcis muralis</name>
    <name type="common">Wall lizard</name>
    <name type="synonym">Lacerta muralis</name>
    <dbReference type="NCBI Taxonomy" id="64176"/>
    <lineage>
        <taxon>Eukaryota</taxon>
        <taxon>Metazoa</taxon>
        <taxon>Chordata</taxon>
        <taxon>Craniata</taxon>
        <taxon>Vertebrata</taxon>
        <taxon>Euteleostomi</taxon>
        <taxon>Lepidosauria</taxon>
        <taxon>Squamata</taxon>
        <taxon>Bifurcata</taxon>
        <taxon>Unidentata</taxon>
        <taxon>Episquamata</taxon>
        <taxon>Laterata</taxon>
        <taxon>Lacertibaenia</taxon>
        <taxon>Lacertidae</taxon>
        <taxon>Podarcis</taxon>
    </lineage>
</organism>
<evidence type="ECO:0000256" key="1">
    <source>
        <dbReference type="ARBA" id="ARBA00004613"/>
    </source>
</evidence>
<feature type="compositionally biased region" description="Basic residues" evidence="10">
    <location>
        <begin position="416"/>
        <end position="436"/>
    </location>
</feature>
<protein>
    <recommendedName>
        <fullName evidence="8">Protein ABHD15</fullName>
    </recommendedName>
    <alternativeName>
        <fullName evidence="9">Alpha/beta hydrolase domain-containing protein 15</fullName>
    </alternativeName>
</protein>
<dbReference type="InterPro" id="IPR050960">
    <property type="entry name" value="AB_hydrolase_4_sf"/>
</dbReference>
<dbReference type="GeneID" id="114585118"/>
<dbReference type="OrthoDB" id="247542at2759"/>
<reference evidence="12" key="3">
    <citation type="submission" date="2025-09" db="UniProtKB">
        <authorList>
            <consortium name="Ensembl"/>
        </authorList>
    </citation>
    <scope>IDENTIFICATION</scope>
</reference>
<dbReference type="Proteomes" id="UP000472272">
    <property type="component" value="Chromosome 15"/>
</dbReference>
<reference evidence="12" key="2">
    <citation type="submission" date="2025-08" db="UniProtKB">
        <authorList>
            <consortium name="Ensembl"/>
        </authorList>
    </citation>
    <scope>IDENTIFICATION</scope>
</reference>
<keyword evidence="13" id="KW-1185">Reference proteome</keyword>
<comment type="similarity">
    <text evidence="2">Belongs to the AB hydrolase superfamily. AB hydrolase 4 family.</text>
</comment>
<dbReference type="Gene3D" id="3.40.50.1820">
    <property type="entry name" value="alpha/beta hydrolase"/>
    <property type="match status" value="1"/>
</dbReference>
<evidence type="ECO:0000313" key="12">
    <source>
        <dbReference type="Ensembl" id="ENSPMRP00000034949.1"/>
    </source>
</evidence>
<feature type="chain" id="PRO_5025692193" description="Protein ABHD15" evidence="11">
    <location>
        <begin position="29"/>
        <end position="457"/>
    </location>
</feature>
<feature type="region of interest" description="Disordered" evidence="10">
    <location>
        <begin position="25"/>
        <end position="53"/>
    </location>
</feature>
<feature type="signal peptide" evidence="11">
    <location>
        <begin position="1"/>
        <end position="28"/>
    </location>
</feature>
<dbReference type="GO" id="GO:0005576">
    <property type="term" value="C:extracellular region"/>
    <property type="evidence" value="ECO:0007669"/>
    <property type="project" value="UniProtKB-SubCell"/>
</dbReference>
<evidence type="ECO:0000313" key="13">
    <source>
        <dbReference type="Proteomes" id="UP000472272"/>
    </source>
</evidence>
<evidence type="ECO:0000256" key="9">
    <source>
        <dbReference type="ARBA" id="ARBA00082877"/>
    </source>
</evidence>
<accession>A0A670KH39</accession>
<evidence type="ECO:0000256" key="8">
    <source>
        <dbReference type="ARBA" id="ARBA00072863"/>
    </source>
</evidence>
<comment type="subunit">
    <text evidence="7">Interacts with PDE3B; this interaction regulates PDE3B's stability and expression and, thereby, impacts the antilipolytic action of insulin.</text>
</comment>
<comment type="subcellular location">
    <subcellularLocation>
        <location evidence="1">Secreted</location>
    </subcellularLocation>
</comment>
<dbReference type="SUPFAM" id="SSF53474">
    <property type="entry name" value="alpha/beta-Hydrolases"/>
    <property type="match status" value="1"/>
</dbReference>
<comment type="function">
    <text evidence="6">May regulate adipocyte lipolysis and liver lipid accumulation.</text>
</comment>
<name>A0A670KH39_PODMU</name>
<dbReference type="GO" id="GO:0060612">
    <property type="term" value="P:adipose tissue development"/>
    <property type="evidence" value="ECO:0007669"/>
    <property type="project" value="Ensembl"/>
</dbReference>
<dbReference type="KEGG" id="pmua:114585118"/>
<proteinExistence type="inferred from homology"/>
<feature type="compositionally biased region" description="Basic and acidic residues" evidence="10">
    <location>
        <begin position="29"/>
        <end position="53"/>
    </location>
</feature>
<dbReference type="GO" id="GO:0047372">
    <property type="term" value="F:monoacylglycerol lipase activity"/>
    <property type="evidence" value="ECO:0007669"/>
    <property type="project" value="TreeGrafter"/>
</dbReference>
<gene>
    <name evidence="12" type="primary">ABHD15</name>
</gene>
<dbReference type="PANTHER" id="PTHR10794">
    <property type="entry name" value="ABHYDROLASE DOMAIN-CONTAINING PROTEIN"/>
    <property type="match status" value="1"/>
</dbReference>
<dbReference type="PANTHER" id="PTHR10794:SF39">
    <property type="entry name" value="PROTEIN ABHD15"/>
    <property type="match status" value="1"/>
</dbReference>
<dbReference type="Ensembl" id="ENSPMRT00000037060.1">
    <property type="protein sequence ID" value="ENSPMRP00000034949.1"/>
    <property type="gene ID" value="ENSPMRG00000022620.1"/>
</dbReference>
<evidence type="ECO:0000256" key="3">
    <source>
        <dbReference type="ARBA" id="ARBA00022525"/>
    </source>
</evidence>
<keyword evidence="3" id="KW-0964">Secreted</keyword>
<dbReference type="RefSeq" id="XP_028563255.1">
    <property type="nucleotide sequence ID" value="XM_028707422.1"/>
</dbReference>
<dbReference type="GeneTree" id="ENSGT00950000182902"/>
<feature type="region of interest" description="Disordered" evidence="10">
    <location>
        <begin position="415"/>
        <end position="438"/>
    </location>
</feature>
<evidence type="ECO:0000256" key="6">
    <source>
        <dbReference type="ARBA" id="ARBA00053358"/>
    </source>
</evidence>
<dbReference type="GO" id="GO:0016042">
    <property type="term" value="P:lipid catabolic process"/>
    <property type="evidence" value="ECO:0007669"/>
    <property type="project" value="Ensembl"/>
</dbReference>
<evidence type="ECO:0000256" key="10">
    <source>
        <dbReference type="SAM" id="MobiDB-lite"/>
    </source>
</evidence>
<keyword evidence="4" id="KW-0597">Phosphoprotein</keyword>
<dbReference type="CTD" id="116236"/>
<sequence>MVLWAVGCILLALLTWWFWQPQAPPGRATDGKRQPRRRGPAEEEHKAAGVPLGEERGSPVGGCRLICKPSALAQALVKSFCRSAHLETKRWSWKRWPNLQTAVQLLWPPDRPLEFSRDHLQMADEGIVALDWVSGPVDGGRKGTDAVVLLVVPNATGAISRNVQQLCRLALRQGYHPVIFNRRGHNGCPLTTPRLQPFGDPDDLKEAVAYIRFRHPTRTLFAASEGSGSGLLLSYLGECGSSSYLCGAACISPILKAQDWFEADLPWLYEWSLLLPQKRNVSRYTEALEKVVEMDRVLGSSSLRAFEAALFCPQRRQKMSWETYWASNDPLRDVDEVAVPVLCLCSADDPVRGAPEDTIPWELFQSNPFFFLLLSPHGGHCGFLGKDPKGSWGNAVVLEYLQTLAEFLRGEERVKDKPRRRTATAQHRCGRRRGPLRNRGAALPGLDLFSWQRSYTR</sequence>
<evidence type="ECO:0000256" key="5">
    <source>
        <dbReference type="ARBA" id="ARBA00022729"/>
    </source>
</evidence>
<evidence type="ECO:0000256" key="4">
    <source>
        <dbReference type="ARBA" id="ARBA00022553"/>
    </source>
</evidence>
<evidence type="ECO:0000256" key="7">
    <source>
        <dbReference type="ARBA" id="ARBA00066099"/>
    </source>
</evidence>
<dbReference type="InterPro" id="IPR029058">
    <property type="entry name" value="AB_hydrolase_fold"/>
</dbReference>
<dbReference type="OMA" id="AWSHEAT"/>
<dbReference type="GO" id="GO:0034338">
    <property type="term" value="F:short-chain carboxylesterase activity"/>
    <property type="evidence" value="ECO:0007669"/>
    <property type="project" value="TreeGrafter"/>
</dbReference>